<evidence type="ECO:0000256" key="1">
    <source>
        <dbReference type="ARBA" id="ARBA00004127"/>
    </source>
</evidence>
<evidence type="ECO:0000256" key="6">
    <source>
        <dbReference type="SAM" id="Phobius"/>
    </source>
</evidence>
<dbReference type="PANTHER" id="PTHR23501:SF191">
    <property type="entry name" value="VACUOLAR BASIC AMINO ACID TRANSPORTER 4"/>
    <property type="match status" value="1"/>
</dbReference>
<feature type="transmembrane region" description="Helical" evidence="6">
    <location>
        <begin position="334"/>
        <end position="357"/>
    </location>
</feature>
<feature type="transmembrane region" description="Helical" evidence="6">
    <location>
        <begin position="294"/>
        <end position="314"/>
    </location>
</feature>
<organism evidence="8 9">
    <name type="scientific">Giardia intestinalis</name>
    <name type="common">Giardia lamblia</name>
    <dbReference type="NCBI Taxonomy" id="5741"/>
    <lineage>
        <taxon>Eukaryota</taxon>
        <taxon>Metamonada</taxon>
        <taxon>Diplomonadida</taxon>
        <taxon>Hexamitidae</taxon>
        <taxon>Giardiinae</taxon>
        <taxon>Giardia</taxon>
    </lineage>
</organism>
<evidence type="ECO:0000256" key="2">
    <source>
        <dbReference type="ARBA" id="ARBA00022448"/>
    </source>
</evidence>
<reference evidence="9" key="1">
    <citation type="submission" date="2012-02" db="EMBL/GenBank/DDBJ databases">
        <title>Genome sequencing of Giardia lamblia Genotypes A2 and B isolates (DH and GS) and comparative analysis with the genomes of Genotypes A1 and E (WB and Pig).</title>
        <authorList>
            <person name="Adam R."/>
            <person name="Dahlstrom E."/>
            <person name="Martens C."/>
            <person name="Bruno D."/>
            <person name="Barbian K."/>
            <person name="Porcella S.F."/>
            <person name="Nash T."/>
        </authorList>
    </citation>
    <scope>NUCLEOTIDE SEQUENCE</scope>
    <source>
        <strain evidence="9">GS</strain>
    </source>
</reference>
<dbReference type="VEuPathDB" id="GiardiaDB:GL50803_0016880"/>
<dbReference type="InterPro" id="IPR011701">
    <property type="entry name" value="MFS"/>
</dbReference>
<evidence type="ECO:0000256" key="5">
    <source>
        <dbReference type="ARBA" id="ARBA00023136"/>
    </source>
</evidence>
<dbReference type="PROSITE" id="PS50850">
    <property type="entry name" value="MFS"/>
    <property type="match status" value="1"/>
</dbReference>
<keyword evidence="4 6" id="KW-1133">Transmembrane helix</keyword>
<dbReference type="GO" id="GO:0012505">
    <property type="term" value="C:endomembrane system"/>
    <property type="evidence" value="ECO:0007669"/>
    <property type="project" value="UniProtKB-SubCell"/>
</dbReference>
<dbReference type="OrthoDB" id="10021397at2759"/>
<feature type="transmembrane region" description="Helical" evidence="6">
    <location>
        <begin position="468"/>
        <end position="486"/>
    </location>
</feature>
<evidence type="ECO:0000313" key="9">
    <source>
        <dbReference type="Proteomes" id="UP000018040"/>
    </source>
</evidence>
<dbReference type="SUPFAM" id="SSF103473">
    <property type="entry name" value="MFS general substrate transporter"/>
    <property type="match status" value="1"/>
</dbReference>
<feature type="transmembrane region" description="Helical" evidence="6">
    <location>
        <begin position="237"/>
        <end position="255"/>
    </location>
</feature>
<sequence>MHLGSILSSSELIMAQSGSQDVDCSAHSNDSDSVCSEELLQACDQNEVALIQEPTDDDVVKGRSCTRCKHKYDPGKSSFFAQFPYLLSVFMSIGYDQQVMALALPQLSLVYRTTSSQIQWVITSFYIANAATSVLNGHVGDMVGPIIYTRALSISAVCLYVASIFMPRLELILLLRIFSGYSASGIVACKNAITKSLSPANKLQKYLMWQITAVNIAAVIIPVVGGELVDYMGWESIFVACAILNLCTVVTSFIIPNPYKTKIKVRFDYGGTILLTIAVTSFCLLFSFLAMNAFVLVAIFTAITIIFSIFFYLIEKKVPYPLILFKALRNPIGAMYFVYIILNVISSGYTILLPFVFTKKYGLNSLSIGMISGSSCALRIVASVITPLLDAKIVRRHIIGFTFLGSSVITTVGACFLGVHISLAIIMQMIQTFLLGITGTLLFPMILTSAPKKYSALMNGLPTMSRTMGSSIGNSLFTAIQNFILLIDYGQAEMSGPDDPYYTKSYIYGCQISFFVVAGLAAMAGAISILRIRNSMEEKDKCLFKASQVPLPWNDDTEESQEGAV</sequence>
<dbReference type="VEuPathDB" id="GiardiaDB:DHA2_151610"/>
<keyword evidence="5 6" id="KW-0472">Membrane</keyword>
<evidence type="ECO:0000259" key="7">
    <source>
        <dbReference type="PROSITE" id="PS50850"/>
    </source>
</evidence>
<dbReference type="EMBL" id="AHHH01000029">
    <property type="protein sequence ID" value="ESU44124.1"/>
    <property type="molecule type" value="Genomic_DNA"/>
</dbReference>
<gene>
    <name evidence="8" type="ORF">GSB_150437</name>
</gene>
<feature type="transmembrane region" description="Helical" evidence="6">
    <location>
        <begin position="398"/>
        <end position="419"/>
    </location>
</feature>
<dbReference type="InterPro" id="IPR036259">
    <property type="entry name" value="MFS_trans_sf"/>
</dbReference>
<accession>V6TZU4</accession>
<dbReference type="PANTHER" id="PTHR23501">
    <property type="entry name" value="MAJOR FACILITATOR SUPERFAMILY"/>
    <property type="match status" value="1"/>
</dbReference>
<feature type="transmembrane region" description="Helical" evidence="6">
    <location>
        <begin position="425"/>
        <end position="447"/>
    </location>
</feature>
<comment type="subcellular location">
    <subcellularLocation>
        <location evidence="1">Endomembrane system</location>
        <topology evidence="1">Multi-pass membrane protein</topology>
    </subcellularLocation>
</comment>
<reference evidence="8 9" key="2">
    <citation type="journal article" date="2013" name="Genome Biol. Evol.">
        <title>Genome sequencing of Giardia lamblia genotypes A2 and B isolates (DH and GS) and comparative analysis with the genomes of genotypes A1 and E (WB and Pig).</title>
        <authorList>
            <person name="Adam R.D."/>
            <person name="Dahlstrom E.W."/>
            <person name="Martens C.A."/>
            <person name="Bruno D.P."/>
            <person name="Barbian K.D."/>
            <person name="Ricklefs S.M."/>
            <person name="Hernandez M.M."/>
            <person name="Narla N.P."/>
            <person name="Patel R.B."/>
            <person name="Porcella S.F."/>
            <person name="Nash T.E."/>
        </authorList>
    </citation>
    <scope>NUCLEOTIDE SEQUENCE [LARGE SCALE GENOMIC DNA]</scope>
    <source>
        <strain evidence="8 9">GS</strain>
    </source>
</reference>
<dbReference type="GO" id="GO:0005886">
    <property type="term" value="C:plasma membrane"/>
    <property type="evidence" value="ECO:0007669"/>
    <property type="project" value="TreeGrafter"/>
</dbReference>
<dbReference type="VEuPathDB" id="GiardiaDB:GL50581_2457"/>
<evidence type="ECO:0000256" key="4">
    <source>
        <dbReference type="ARBA" id="ARBA00022989"/>
    </source>
</evidence>
<dbReference type="Proteomes" id="UP000018040">
    <property type="component" value="Unassembled WGS sequence"/>
</dbReference>
<feature type="domain" description="Major facilitator superfamily (MFS) profile" evidence="7">
    <location>
        <begin position="82"/>
        <end position="536"/>
    </location>
</feature>
<dbReference type="Gene3D" id="1.20.1250.20">
    <property type="entry name" value="MFS general substrate transporter like domains"/>
    <property type="match status" value="2"/>
</dbReference>
<proteinExistence type="predicted"/>
<dbReference type="Pfam" id="PF07690">
    <property type="entry name" value="MFS_1"/>
    <property type="match status" value="1"/>
</dbReference>
<dbReference type="InterPro" id="IPR020846">
    <property type="entry name" value="MFS_dom"/>
</dbReference>
<feature type="transmembrane region" description="Helical" evidence="6">
    <location>
        <begin position="147"/>
        <end position="166"/>
    </location>
</feature>
<keyword evidence="3 6" id="KW-0812">Transmembrane</keyword>
<feature type="transmembrane region" description="Helical" evidence="6">
    <location>
        <begin position="172"/>
        <end position="194"/>
    </location>
</feature>
<protein>
    <submittedName>
        <fullName evidence="8">Transporter, MFS superfamily protein</fullName>
    </submittedName>
</protein>
<feature type="transmembrane region" description="Helical" evidence="6">
    <location>
        <begin position="506"/>
        <end position="530"/>
    </location>
</feature>
<feature type="transmembrane region" description="Helical" evidence="6">
    <location>
        <begin position="267"/>
        <end position="288"/>
    </location>
</feature>
<name>V6TZU4_GIAIN</name>
<dbReference type="GO" id="GO:0022857">
    <property type="term" value="F:transmembrane transporter activity"/>
    <property type="evidence" value="ECO:0007669"/>
    <property type="project" value="InterPro"/>
</dbReference>
<comment type="caution">
    <text evidence="8">The sequence shown here is derived from an EMBL/GenBank/DDBJ whole genome shotgun (WGS) entry which is preliminary data.</text>
</comment>
<feature type="transmembrane region" description="Helical" evidence="6">
    <location>
        <begin position="206"/>
        <end position="225"/>
    </location>
</feature>
<evidence type="ECO:0000256" key="3">
    <source>
        <dbReference type="ARBA" id="ARBA00022692"/>
    </source>
</evidence>
<feature type="transmembrane region" description="Helical" evidence="6">
    <location>
        <begin position="363"/>
        <end position="386"/>
    </location>
</feature>
<dbReference type="VEuPathDB" id="GiardiaDB:QR46_3169"/>
<keyword evidence="2" id="KW-0813">Transport</keyword>
<evidence type="ECO:0000313" key="8">
    <source>
        <dbReference type="EMBL" id="ESU44124.1"/>
    </source>
</evidence>
<feature type="transmembrane region" description="Helical" evidence="6">
    <location>
        <begin position="117"/>
        <end position="135"/>
    </location>
</feature>
<dbReference type="AlphaFoldDB" id="V6TZU4"/>